<organism evidence="1 2">
    <name type="scientific">Agrilactobacillus yilanensis</name>
    <dbReference type="NCBI Taxonomy" id="2485997"/>
    <lineage>
        <taxon>Bacteria</taxon>
        <taxon>Bacillati</taxon>
        <taxon>Bacillota</taxon>
        <taxon>Bacilli</taxon>
        <taxon>Lactobacillales</taxon>
        <taxon>Lactobacillaceae</taxon>
        <taxon>Agrilactobacillus</taxon>
    </lineage>
</organism>
<dbReference type="RefSeq" id="WP_125713634.1">
    <property type="nucleotide sequence ID" value="NZ_JBHTOP010000006.1"/>
</dbReference>
<sequence length="94" mass="10613">MQLNNLNVAVTGKLETMTLQHCLTLLKIIHANPQSNVSQTTDCLIVGTIRKTMFEAPETERLKLARAYNVPIITEKEFLTLVIKALNHLKNNLQ</sequence>
<evidence type="ECO:0000313" key="2">
    <source>
        <dbReference type="Proteomes" id="UP001597267"/>
    </source>
</evidence>
<accession>A0ABW4J6C9</accession>
<gene>
    <name evidence="1" type="ORF">ACFQ5M_03810</name>
</gene>
<proteinExistence type="predicted"/>
<dbReference type="InterPro" id="IPR036420">
    <property type="entry name" value="BRCT_dom_sf"/>
</dbReference>
<dbReference type="SUPFAM" id="SSF52113">
    <property type="entry name" value="BRCT domain"/>
    <property type="match status" value="1"/>
</dbReference>
<keyword evidence="2" id="KW-1185">Reference proteome</keyword>
<dbReference type="Proteomes" id="UP001597267">
    <property type="component" value="Unassembled WGS sequence"/>
</dbReference>
<name>A0ABW4J6C9_9LACO</name>
<protein>
    <submittedName>
        <fullName evidence="1">BRCT domain-containing protein</fullName>
    </submittedName>
</protein>
<dbReference type="CDD" id="cd17748">
    <property type="entry name" value="BRCT_DNA_ligase_like"/>
    <property type="match status" value="1"/>
</dbReference>
<comment type="caution">
    <text evidence="1">The sequence shown here is derived from an EMBL/GenBank/DDBJ whole genome shotgun (WGS) entry which is preliminary data.</text>
</comment>
<evidence type="ECO:0000313" key="1">
    <source>
        <dbReference type="EMBL" id="MFD1671214.1"/>
    </source>
</evidence>
<reference evidence="2" key="1">
    <citation type="journal article" date="2019" name="Int. J. Syst. Evol. Microbiol.">
        <title>The Global Catalogue of Microorganisms (GCM) 10K type strain sequencing project: providing services to taxonomists for standard genome sequencing and annotation.</title>
        <authorList>
            <consortium name="The Broad Institute Genomics Platform"/>
            <consortium name="The Broad Institute Genome Sequencing Center for Infectious Disease"/>
            <person name="Wu L."/>
            <person name="Ma J."/>
        </authorList>
    </citation>
    <scope>NUCLEOTIDE SEQUENCE [LARGE SCALE GENOMIC DNA]</scope>
    <source>
        <strain evidence="2">CCM 8896</strain>
    </source>
</reference>
<dbReference type="Gene3D" id="3.40.50.10190">
    <property type="entry name" value="BRCT domain"/>
    <property type="match status" value="1"/>
</dbReference>
<dbReference type="EMBL" id="JBHTOP010000006">
    <property type="protein sequence ID" value="MFD1671214.1"/>
    <property type="molecule type" value="Genomic_DNA"/>
</dbReference>